<comment type="catalytic activity">
    <reaction evidence="13">
        <text>a ubiquinone + NADH + 5 H(+)(in) = a ubiquinol + NAD(+) + 4 H(+)(out)</text>
        <dbReference type="Rhea" id="RHEA:29091"/>
        <dbReference type="Rhea" id="RHEA-COMP:9565"/>
        <dbReference type="Rhea" id="RHEA-COMP:9566"/>
        <dbReference type="ChEBI" id="CHEBI:15378"/>
        <dbReference type="ChEBI" id="CHEBI:16389"/>
        <dbReference type="ChEBI" id="CHEBI:17976"/>
        <dbReference type="ChEBI" id="CHEBI:57540"/>
        <dbReference type="ChEBI" id="CHEBI:57945"/>
        <dbReference type="EC" id="7.1.1.2"/>
    </reaction>
</comment>
<name>A0A346RIC3_9COLE</name>
<evidence type="ECO:0000256" key="7">
    <source>
        <dbReference type="ARBA" id="ARBA00022792"/>
    </source>
</evidence>
<evidence type="ECO:0000256" key="12">
    <source>
        <dbReference type="RuleBase" id="RU000471"/>
    </source>
</evidence>
<dbReference type="HAMAP" id="MF_01350">
    <property type="entry name" value="NDH1_NuoH"/>
    <property type="match status" value="1"/>
</dbReference>
<protein>
    <recommendedName>
        <fullName evidence="4 13">NADH-ubiquinone oxidoreductase chain 1</fullName>
        <ecNumber evidence="13">7.1.1.2</ecNumber>
    </recommendedName>
</protein>
<dbReference type="PANTHER" id="PTHR11432:SF3">
    <property type="entry name" value="NADH-UBIQUINONE OXIDOREDUCTASE CHAIN 1"/>
    <property type="match status" value="1"/>
</dbReference>
<comment type="function">
    <text evidence="1">Core subunit of the mitochondrial membrane respiratory chain NADH dehydrogenase (Complex I) that is believed to belong to the minimal assembly required for catalysis. Complex I functions in the transfer of electrons from NADH to the respiratory chain. The immediate electron acceptor for the enzyme is believed to be ubiquinone.</text>
</comment>
<evidence type="ECO:0000256" key="10">
    <source>
        <dbReference type="ARBA" id="ARBA00023128"/>
    </source>
</evidence>
<dbReference type="AlphaFoldDB" id="A0A346RIC3"/>
<evidence type="ECO:0000256" key="9">
    <source>
        <dbReference type="ARBA" id="ARBA00023075"/>
    </source>
</evidence>
<dbReference type="GO" id="GO:0005743">
    <property type="term" value="C:mitochondrial inner membrane"/>
    <property type="evidence" value="ECO:0007669"/>
    <property type="project" value="UniProtKB-SubCell"/>
</dbReference>
<feature type="transmembrane region" description="Helical" evidence="14">
    <location>
        <begin position="6"/>
        <end position="27"/>
    </location>
</feature>
<evidence type="ECO:0000256" key="3">
    <source>
        <dbReference type="ARBA" id="ARBA00010535"/>
    </source>
</evidence>
<feature type="transmembrane region" description="Helical" evidence="14">
    <location>
        <begin position="147"/>
        <end position="167"/>
    </location>
</feature>
<feature type="transmembrane region" description="Helical" evidence="14">
    <location>
        <begin position="257"/>
        <end position="273"/>
    </location>
</feature>
<sequence>MYMFDLVLMMLSMLIMIVCVLVGVAFLTLMERKLLGFIQIRKGPNKVGLMGLLQPFSDAIKLFSKESMIPSFSNYFIYYMSPIFNLFLSLMLWLCMPFMSFYMGFNYSVLFFLCISSLGVYSIMMAGWSSNSNYSLLGSLRSVAQTISYEVSLSLILIIYLLLLLSLHMLDFLVYQKNIWFIFMLMPISMIWVISSLAETNRTPFDFAEGESELVSGFNVEYSSGGFAMIFLAEYSSILFMSMLCCLIFLGGDLYSLLFFIKLSLMSFFWIWVRGSYPRFRYDKLMYLSWKSFLPISLNFIIYMGGLKMFLFIYLL</sequence>
<reference evidence="15" key="1">
    <citation type="journal article" date="2018" name="J. ISSAAS">
        <title>The contribution of mitochondrial metagenomics to large-scale data mining and phylogenetic analysis of Coleoptera.</title>
        <authorList>
            <person name="Miller K."/>
            <person name="Linard B."/>
            <person name="Motyka M."/>
            <person name="Bocek M."/>
            <person name="Vogler A.P."/>
        </authorList>
    </citation>
    <scope>NUCLEOTIDE SEQUENCE</scope>
</reference>
<comment type="subcellular location">
    <subcellularLocation>
        <location evidence="2 12">Mitochondrion inner membrane</location>
        <topology evidence="2 12">Multi-pass membrane protein</topology>
    </subcellularLocation>
</comment>
<dbReference type="InterPro" id="IPR018086">
    <property type="entry name" value="NADH_UbQ_OxRdtase_su1_CS"/>
</dbReference>
<evidence type="ECO:0000256" key="6">
    <source>
        <dbReference type="ARBA" id="ARBA00022692"/>
    </source>
</evidence>
<proteinExistence type="inferred from homology"/>
<feature type="transmembrane region" description="Helical" evidence="14">
    <location>
        <begin position="227"/>
        <end position="250"/>
    </location>
</feature>
<feature type="transmembrane region" description="Helical" evidence="14">
    <location>
        <begin position="76"/>
        <end position="95"/>
    </location>
</feature>
<evidence type="ECO:0000313" key="15">
    <source>
        <dbReference type="EMBL" id="AXS65820.1"/>
    </source>
</evidence>
<comment type="similarity">
    <text evidence="3 12">Belongs to the complex I subunit 1 family.</text>
</comment>
<evidence type="ECO:0000256" key="2">
    <source>
        <dbReference type="ARBA" id="ARBA00004448"/>
    </source>
</evidence>
<accession>A0A346RIC3</accession>
<evidence type="ECO:0000256" key="11">
    <source>
        <dbReference type="ARBA" id="ARBA00023136"/>
    </source>
</evidence>
<dbReference type="InterPro" id="IPR001694">
    <property type="entry name" value="NADH_UbQ_OxRdtase_su1/FPO"/>
</dbReference>
<evidence type="ECO:0000256" key="8">
    <source>
        <dbReference type="ARBA" id="ARBA00022989"/>
    </source>
</evidence>
<dbReference type="GO" id="GO:0008137">
    <property type="term" value="F:NADH dehydrogenase (ubiquinone) activity"/>
    <property type="evidence" value="ECO:0007669"/>
    <property type="project" value="UniProtKB-EC"/>
</dbReference>
<keyword evidence="9 13" id="KW-0830">Ubiquinone</keyword>
<feature type="transmembrane region" description="Helical" evidence="14">
    <location>
        <begin position="179"/>
        <end position="198"/>
    </location>
</feature>
<keyword evidence="8 14" id="KW-1133">Transmembrane helix</keyword>
<keyword evidence="6 12" id="KW-0812">Transmembrane</keyword>
<evidence type="ECO:0000256" key="13">
    <source>
        <dbReference type="RuleBase" id="RU000473"/>
    </source>
</evidence>
<dbReference type="EC" id="7.1.1.2" evidence="13"/>
<gene>
    <name evidence="15" type="primary">nad1</name>
</gene>
<dbReference type="EMBL" id="MG193442">
    <property type="protein sequence ID" value="AXS65820.1"/>
    <property type="molecule type" value="Genomic_DNA"/>
</dbReference>
<dbReference type="GO" id="GO:0003954">
    <property type="term" value="F:NADH dehydrogenase activity"/>
    <property type="evidence" value="ECO:0007669"/>
    <property type="project" value="TreeGrafter"/>
</dbReference>
<keyword evidence="10 13" id="KW-0496">Mitochondrion</keyword>
<evidence type="ECO:0000256" key="14">
    <source>
        <dbReference type="SAM" id="Phobius"/>
    </source>
</evidence>
<dbReference type="PROSITE" id="PS00668">
    <property type="entry name" value="COMPLEX1_ND1_2"/>
    <property type="match status" value="1"/>
</dbReference>
<dbReference type="Pfam" id="PF00146">
    <property type="entry name" value="NADHdh"/>
    <property type="match status" value="1"/>
</dbReference>
<keyword evidence="7" id="KW-0999">Mitochondrion inner membrane</keyword>
<evidence type="ECO:0000256" key="1">
    <source>
        <dbReference type="ARBA" id="ARBA00003257"/>
    </source>
</evidence>
<feature type="transmembrane region" description="Helical" evidence="14">
    <location>
        <begin position="293"/>
        <end position="315"/>
    </location>
</feature>
<geneLocation type="mitochondrion" evidence="15"/>
<keyword evidence="12" id="KW-0520">NAD</keyword>
<keyword evidence="5" id="KW-0813">Transport</keyword>
<dbReference type="PROSITE" id="PS00667">
    <property type="entry name" value="COMPLEX1_ND1_1"/>
    <property type="match status" value="1"/>
</dbReference>
<feature type="transmembrane region" description="Helical" evidence="14">
    <location>
        <begin position="107"/>
        <end position="127"/>
    </location>
</feature>
<keyword evidence="11 14" id="KW-0472">Membrane</keyword>
<evidence type="ECO:0000256" key="4">
    <source>
        <dbReference type="ARBA" id="ARBA00021009"/>
    </source>
</evidence>
<evidence type="ECO:0000256" key="5">
    <source>
        <dbReference type="ARBA" id="ARBA00022448"/>
    </source>
</evidence>
<dbReference type="GO" id="GO:0009060">
    <property type="term" value="P:aerobic respiration"/>
    <property type="evidence" value="ECO:0007669"/>
    <property type="project" value="TreeGrafter"/>
</dbReference>
<organism evidence="15">
    <name type="scientific">Staphylinoidea sp. 15 KM-2017</name>
    <dbReference type="NCBI Taxonomy" id="2219455"/>
    <lineage>
        <taxon>Eukaryota</taxon>
        <taxon>Metazoa</taxon>
        <taxon>Ecdysozoa</taxon>
        <taxon>Arthropoda</taxon>
        <taxon>Hexapoda</taxon>
        <taxon>Insecta</taxon>
        <taxon>Pterygota</taxon>
        <taxon>Neoptera</taxon>
        <taxon>Endopterygota</taxon>
        <taxon>Coleoptera</taxon>
        <taxon>Polyphaga</taxon>
        <taxon>Staphyliniformia</taxon>
    </lineage>
</organism>
<dbReference type="PANTHER" id="PTHR11432">
    <property type="entry name" value="NADH DEHYDROGENASE SUBUNIT 1"/>
    <property type="match status" value="1"/>
</dbReference>